<keyword evidence="5 7" id="KW-0472">Membrane</keyword>
<organism evidence="8 9">
    <name type="scientific">Mesorhizobium denitrificans</name>
    <dbReference type="NCBI Taxonomy" id="2294114"/>
    <lineage>
        <taxon>Bacteria</taxon>
        <taxon>Pseudomonadati</taxon>
        <taxon>Pseudomonadota</taxon>
        <taxon>Alphaproteobacteria</taxon>
        <taxon>Hyphomicrobiales</taxon>
        <taxon>Phyllobacteriaceae</taxon>
        <taxon>Mesorhizobium</taxon>
    </lineage>
</organism>
<dbReference type="InterPro" id="IPR001626">
    <property type="entry name" value="ABC_TroCD"/>
</dbReference>
<feature type="transmembrane region" description="Helical" evidence="7">
    <location>
        <begin position="227"/>
        <end position="249"/>
    </location>
</feature>
<dbReference type="PANTHER" id="PTHR30477:SF13">
    <property type="entry name" value="IRON TRANSPORT SYSTEM MEMBRANE PROTEIN HI_0360-RELATED"/>
    <property type="match status" value="1"/>
</dbReference>
<dbReference type="GO" id="GO:0043190">
    <property type="term" value="C:ATP-binding cassette (ABC) transporter complex"/>
    <property type="evidence" value="ECO:0007669"/>
    <property type="project" value="InterPro"/>
</dbReference>
<sequence>MYDLIFAPFIEFGFMQRALAGSLLLSISACPVGVFLMLRRMSLTGDAVAHGILPGAAVGYLLFGLDLVPMTIGGLIAGLVVALGAGAVSRLTLQKEDASLAAFYLISLALGVLVVSLRGSSVDLMHVLFGTVLALDNAALTLIGSIAIITLVGLTIFWRGLVAECLDPLFLRSVSRLGTPVHFVFLALTVLNLVAGFQALGTLLSVGLMMLPAAAARFWVNRVETMCLLAVLFGAVSCVIGLLVSYHAALPSGPSIILAAGAIYLTSVLVGTRGLVRTRLATRRHRTA</sequence>
<evidence type="ECO:0000256" key="2">
    <source>
        <dbReference type="ARBA" id="ARBA00008034"/>
    </source>
</evidence>
<evidence type="ECO:0000256" key="3">
    <source>
        <dbReference type="ARBA" id="ARBA00022692"/>
    </source>
</evidence>
<dbReference type="AlphaFoldDB" id="A0A371XIH1"/>
<dbReference type="PANTHER" id="PTHR30477">
    <property type="entry name" value="ABC-TRANSPORTER METAL-BINDING PROTEIN"/>
    <property type="match status" value="1"/>
</dbReference>
<evidence type="ECO:0000256" key="4">
    <source>
        <dbReference type="ARBA" id="ARBA00022989"/>
    </source>
</evidence>
<feature type="transmembrane region" description="Helical" evidence="7">
    <location>
        <begin position="47"/>
        <end position="65"/>
    </location>
</feature>
<dbReference type="GO" id="GO:0010043">
    <property type="term" value="P:response to zinc ion"/>
    <property type="evidence" value="ECO:0007669"/>
    <property type="project" value="TreeGrafter"/>
</dbReference>
<feature type="transmembrane region" description="Helical" evidence="7">
    <location>
        <begin position="255"/>
        <end position="276"/>
    </location>
</feature>
<feature type="transmembrane region" description="Helical" evidence="7">
    <location>
        <begin position="71"/>
        <end position="93"/>
    </location>
</feature>
<evidence type="ECO:0000256" key="7">
    <source>
        <dbReference type="SAM" id="Phobius"/>
    </source>
</evidence>
<dbReference type="NCBIfam" id="NF040871">
    <property type="entry name" value="AztB"/>
    <property type="match status" value="1"/>
</dbReference>
<feature type="transmembrane region" description="Helical" evidence="7">
    <location>
        <begin position="200"/>
        <end position="220"/>
    </location>
</feature>
<dbReference type="RefSeq" id="WP_116622325.1">
    <property type="nucleotide sequence ID" value="NZ_QURN01000002.1"/>
</dbReference>
<name>A0A371XIH1_9HYPH</name>
<evidence type="ECO:0000313" key="9">
    <source>
        <dbReference type="Proteomes" id="UP000262379"/>
    </source>
</evidence>
<evidence type="ECO:0000256" key="5">
    <source>
        <dbReference type="ARBA" id="ARBA00023136"/>
    </source>
</evidence>
<feature type="transmembrane region" description="Helical" evidence="7">
    <location>
        <begin position="18"/>
        <end position="38"/>
    </location>
</feature>
<dbReference type="Gene3D" id="1.10.3470.10">
    <property type="entry name" value="ABC transporter involved in vitamin B12 uptake, BtuC"/>
    <property type="match status" value="1"/>
</dbReference>
<evidence type="ECO:0000256" key="1">
    <source>
        <dbReference type="ARBA" id="ARBA00004141"/>
    </source>
</evidence>
<dbReference type="SUPFAM" id="SSF81345">
    <property type="entry name" value="ABC transporter involved in vitamin B12 uptake, BtuC"/>
    <property type="match status" value="1"/>
</dbReference>
<keyword evidence="3 6" id="KW-0812">Transmembrane</keyword>
<comment type="subcellular location">
    <subcellularLocation>
        <location evidence="6">Cell membrane</location>
        <topology evidence="6">Multi-pass membrane protein</topology>
    </subcellularLocation>
    <subcellularLocation>
        <location evidence="1">Membrane</location>
        <topology evidence="1">Multi-pass membrane protein</topology>
    </subcellularLocation>
</comment>
<dbReference type="GO" id="GO:0055085">
    <property type="term" value="P:transmembrane transport"/>
    <property type="evidence" value="ECO:0007669"/>
    <property type="project" value="InterPro"/>
</dbReference>
<feature type="transmembrane region" description="Helical" evidence="7">
    <location>
        <begin position="139"/>
        <end position="162"/>
    </location>
</feature>
<keyword evidence="4 7" id="KW-1133">Transmembrane helix</keyword>
<keyword evidence="6" id="KW-0813">Transport</keyword>
<reference evidence="9" key="1">
    <citation type="submission" date="2018-08" db="EMBL/GenBank/DDBJ databases">
        <authorList>
            <person name="Im W.T."/>
        </authorList>
    </citation>
    <scope>NUCLEOTIDE SEQUENCE [LARGE SCALE GENOMIC DNA]</scope>
    <source>
        <strain evidence="9">LA-28</strain>
    </source>
</reference>
<dbReference type="EMBL" id="QURN01000002">
    <property type="protein sequence ID" value="RFC69026.1"/>
    <property type="molecule type" value="Genomic_DNA"/>
</dbReference>
<dbReference type="Pfam" id="PF00950">
    <property type="entry name" value="ABC-3"/>
    <property type="match status" value="1"/>
</dbReference>
<gene>
    <name evidence="8" type="ORF">DY251_02655</name>
</gene>
<evidence type="ECO:0000256" key="6">
    <source>
        <dbReference type="RuleBase" id="RU003943"/>
    </source>
</evidence>
<dbReference type="Proteomes" id="UP000262379">
    <property type="component" value="Unassembled WGS sequence"/>
</dbReference>
<feature type="transmembrane region" description="Helical" evidence="7">
    <location>
        <begin position="100"/>
        <end position="119"/>
    </location>
</feature>
<keyword evidence="9" id="KW-1185">Reference proteome</keyword>
<protein>
    <submittedName>
        <fullName evidence="8">Metal ABC transporter permease</fullName>
    </submittedName>
</protein>
<proteinExistence type="inferred from homology"/>
<accession>A0A371XIH1</accession>
<comment type="similarity">
    <text evidence="2 6">Belongs to the ABC-3 integral membrane protein family.</text>
</comment>
<evidence type="ECO:0000313" key="8">
    <source>
        <dbReference type="EMBL" id="RFC69026.1"/>
    </source>
</evidence>
<feature type="transmembrane region" description="Helical" evidence="7">
    <location>
        <begin position="174"/>
        <end position="194"/>
    </location>
</feature>
<comment type="caution">
    <text evidence="8">The sequence shown here is derived from an EMBL/GenBank/DDBJ whole genome shotgun (WGS) entry which is preliminary data.</text>
</comment>
<dbReference type="InterPro" id="IPR037294">
    <property type="entry name" value="ABC_BtuC-like"/>
</dbReference>